<dbReference type="Pfam" id="PF00205">
    <property type="entry name" value="TPP_enzyme_M"/>
    <property type="match status" value="1"/>
</dbReference>
<dbReference type="PANTHER" id="PTHR18968:SF166">
    <property type="entry name" value="2-HYDROXYACYL-COA LYASE 2"/>
    <property type="match status" value="1"/>
</dbReference>
<dbReference type="OrthoDB" id="4494979at2"/>
<gene>
    <name evidence="10" type="ORF">SAMN05216548_103208</name>
</gene>
<evidence type="ECO:0000259" key="9">
    <source>
        <dbReference type="Pfam" id="PF02776"/>
    </source>
</evidence>
<dbReference type="CDD" id="cd07035">
    <property type="entry name" value="TPP_PYR_POX_like"/>
    <property type="match status" value="1"/>
</dbReference>
<sequence length="588" mass="62760">MAVVERETPAKVASASDSHGIAGNQTGAHVFAAALKRHGVEVIFGQSIPSALFLAAPHFGIRQIGYRTENAGTAMADAYARVSHKVPVVTAQNGPAATLLVPGLAEALKASVPIVAIVQDVHRQQTDKNAFQELDHLELFKGSAKWIKRITEVDRIDDYVDMAFTAAASGRPGPAVLIAPIDLFNEAPKVGQGERIASLGAYPLDRMTAGPDAIREAAELLAGAKAPLVIAGGGVHLSDASAEVAALQELGFPIATTAMGKGATDEGHPLSVGVVGYFMGTRGRTRHLRPLVEDADVILLIGNRTNQNGTDSWSLYPKSARFIHLDIDSQEVGRNYEALRLVGDAKLTLAELNKALAKTDLSKRKSARPALEKQIAEGLKGWDADMAKAVDLNQTPIRPERLMSDLDTVLTPETIVVADASYSSIWVANFLKSRKPGMRFVTPRGLAGLGWGLPFALGAKVARPDAPVFCLVGDGGFAHVWSELETARRMGLNVVLAVLNNQILGYQKHAEKVLFGEYTDVCDFQAVDHAAIARACGLEGVRISDPADFLPALKKGLAANTTTVLDIVTDQRAYPPVTAFEANQRLNY</sequence>
<comment type="similarity">
    <text evidence="3 6">Belongs to the TPP enzyme family.</text>
</comment>
<dbReference type="InterPro" id="IPR045229">
    <property type="entry name" value="TPP_enz"/>
</dbReference>
<dbReference type="STRING" id="1855383.SAMN05216548_103208"/>
<evidence type="ECO:0000256" key="4">
    <source>
        <dbReference type="ARBA" id="ARBA00022723"/>
    </source>
</evidence>
<dbReference type="GO" id="GO:0005948">
    <property type="term" value="C:acetolactate synthase complex"/>
    <property type="evidence" value="ECO:0007669"/>
    <property type="project" value="TreeGrafter"/>
</dbReference>
<keyword evidence="11" id="KW-1185">Reference proteome</keyword>
<dbReference type="InterPro" id="IPR011766">
    <property type="entry name" value="TPP_enzyme_TPP-bd"/>
</dbReference>
<dbReference type="Pfam" id="PF02775">
    <property type="entry name" value="TPP_enzyme_C"/>
    <property type="match status" value="1"/>
</dbReference>
<dbReference type="Proteomes" id="UP000199647">
    <property type="component" value="Unassembled WGS sequence"/>
</dbReference>
<dbReference type="RefSeq" id="WP_092495810.1">
    <property type="nucleotide sequence ID" value="NZ_FOFG01000003.1"/>
</dbReference>
<name>A0A1H9ELI2_9HYPH</name>
<reference evidence="10 11" key="1">
    <citation type="submission" date="2016-10" db="EMBL/GenBank/DDBJ databases">
        <authorList>
            <person name="de Groot N.N."/>
        </authorList>
    </citation>
    <scope>NUCLEOTIDE SEQUENCE [LARGE SCALE GENOMIC DNA]</scope>
    <source>
        <strain evidence="10 11">A52C2</strain>
    </source>
</reference>
<evidence type="ECO:0000256" key="5">
    <source>
        <dbReference type="ARBA" id="ARBA00023052"/>
    </source>
</evidence>
<feature type="domain" description="Thiamine pyrophosphate enzyme central" evidence="7">
    <location>
        <begin position="214"/>
        <end position="352"/>
    </location>
</feature>
<dbReference type="EMBL" id="FOFG01000003">
    <property type="protein sequence ID" value="SEQ26574.1"/>
    <property type="molecule type" value="Genomic_DNA"/>
</dbReference>
<dbReference type="Gene3D" id="3.40.50.1220">
    <property type="entry name" value="TPP-binding domain"/>
    <property type="match status" value="1"/>
</dbReference>
<dbReference type="InterPro" id="IPR029035">
    <property type="entry name" value="DHS-like_NAD/FAD-binding_dom"/>
</dbReference>
<evidence type="ECO:0000256" key="1">
    <source>
        <dbReference type="ARBA" id="ARBA00001946"/>
    </source>
</evidence>
<dbReference type="GO" id="GO:0000287">
    <property type="term" value="F:magnesium ion binding"/>
    <property type="evidence" value="ECO:0007669"/>
    <property type="project" value="InterPro"/>
</dbReference>
<evidence type="ECO:0000259" key="7">
    <source>
        <dbReference type="Pfam" id="PF00205"/>
    </source>
</evidence>
<comment type="cofactor">
    <cofactor evidence="1">
        <name>Mg(2+)</name>
        <dbReference type="ChEBI" id="CHEBI:18420"/>
    </cofactor>
</comment>
<keyword evidence="5 6" id="KW-0786">Thiamine pyrophosphate</keyword>
<dbReference type="Gene3D" id="3.40.50.970">
    <property type="match status" value="2"/>
</dbReference>
<comment type="cofactor">
    <cofactor evidence="2">
        <name>thiamine diphosphate</name>
        <dbReference type="ChEBI" id="CHEBI:58937"/>
    </cofactor>
</comment>
<accession>A0A1H9ELI2</accession>
<dbReference type="NCBIfam" id="NF004772">
    <property type="entry name" value="PRK06112.1"/>
    <property type="match status" value="1"/>
</dbReference>
<dbReference type="SUPFAM" id="SSF52467">
    <property type="entry name" value="DHS-like NAD/FAD-binding domain"/>
    <property type="match status" value="1"/>
</dbReference>
<feature type="domain" description="Thiamine pyrophosphate enzyme N-terminal TPP-binding" evidence="9">
    <location>
        <begin position="26"/>
        <end position="139"/>
    </location>
</feature>
<organism evidence="10 11">
    <name type="scientific">Faunimonas pinastri</name>
    <dbReference type="NCBI Taxonomy" id="1855383"/>
    <lineage>
        <taxon>Bacteria</taxon>
        <taxon>Pseudomonadati</taxon>
        <taxon>Pseudomonadota</taxon>
        <taxon>Alphaproteobacteria</taxon>
        <taxon>Hyphomicrobiales</taxon>
        <taxon>Afifellaceae</taxon>
        <taxon>Faunimonas</taxon>
    </lineage>
</organism>
<dbReference type="GO" id="GO:0009099">
    <property type="term" value="P:L-valine biosynthetic process"/>
    <property type="evidence" value="ECO:0007669"/>
    <property type="project" value="TreeGrafter"/>
</dbReference>
<dbReference type="GO" id="GO:0050660">
    <property type="term" value="F:flavin adenine dinucleotide binding"/>
    <property type="evidence" value="ECO:0007669"/>
    <property type="project" value="TreeGrafter"/>
</dbReference>
<dbReference type="InterPro" id="IPR029061">
    <property type="entry name" value="THDP-binding"/>
</dbReference>
<dbReference type="InterPro" id="IPR012001">
    <property type="entry name" value="Thiamin_PyroP_enz_TPP-bd_dom"/>
</dbReference>
<proteinExistence type="inferred from homology"/>
<evidence type="ECO:0000256" key="2">
    <source>
        <dbReference type="ARBA" id="ARBA00001964"/>
    </source>
</evidence>
<dbReference type="GO" id="GO:0009097">
    <property type="term" value="P:isoleucine biosynthetic process"/>
    <property type="evidence" value="ECO:0007669"/>
    <property type="project" value="TreeGrafter"/>
</dbReference>
<dbReference type="CDD" id="cd00568">
    <property type="entry name" value="TPP_enzymes"/>
    <property type="match status" value="1"/>
</dbReference>
<dbReference type="Pfam" id="PF02776">
    <property type="entry name" value="TPP_enzyme_N"/>
    <property type="match status" value="1"/>
</dbReference>
<evidence type="ECO:0000256" key="3">
    <source>
        <dbReference type="ARBA" id="ARBA00007812"/>
    </source>
</evidence>
<keyword evidence="4" id="KW-0479">Metal-binding</keyword>
<evidence type="ECO:0000259" key="8">
    <source>
        <dbReference type="Pfam" id="PF02775"/>
    </source>
</evidence>
<dbReference type="InterPro" id="IPR000399">
    <property type="entry name" value="TPP-bd_CS"/>
</dbReference>
<dbReference type="PANTHER" id="PTHR18968">
    <property type="entry name" value="THIAMINE PYROPHOSPHATE ENZYMES"/>
    <property type="match status" value="1"/>
</dbReference>
<dbReference type="AlphaFoldDB" id="A0A1H9ELI2"/>
<evidence type="ECO:0000313" key="10">
    <source>
        <dbReference type="EMBL" id="SEQ26574.1"/>
    </source>
</evidence>
<evidence type="ECO:0000313" key="11">
    <source>
        <dbReference type="Proteomes" id="UP000199647"/>
    </source>
</evidence>
<dbReference type="GO" id="GO:0030976">
    <property type="term" value="F:thiamine pyrophosphate binding"/>
    <property type="evidence" value="ECO:0007669"/>
    <property type="project" value="InterPro"/>
</dbReference>
<dbReference type="InterPro" id="IPR012000">
    <property type="entry name" value="Thiamin_PyroP_enz_cen_dom"/>
</dbReference>
<dbReference type="GO" id="GO:0003984">
    <property type="term" value="F:acetolactate synthase activity"/>
    <property type="evidence" value="ECO:0007669"/>
    <property type="project" value="TreeGrafter"/>
</dbReference>
<dbReference type="PROSITE" id="PS00187">
    <property type="entry name" value="TPP_ENZYMES"/>
    <property type="match status" value="1"/>
</dbReference>
<feature type="domain" description="Thiamine pyrophosphate enzyme TPP-binding" evidence="8">
    <location>
        <begin position="420"/>
        <end position="567"/>
    </location>
</feature>
<protein>
    <submittedName>
        <fullName evidence="10">Acetolactate synthase-1/2/3 large subunit</fullName>
    </submittedName>
</protein>
<dbReference type="SUPFAM" id="SSF52518">
    <property type="entry name" value="Thiamin diphosphate-binding fold (THDP-binding)"/>
    <property type="match status" value="2"/>
</dbReference>
<evidence type="ECO:0000256" key="6">
    <source>
        <dbReference type="RuleBase" id="RU362132"/>
    </source>
</evidence>